<proteinExistence type="predicted"/>
<feature type="compositionally biased region" description="Low complexity" evidence="1">
    <location>
        <begin position="143"/>
        <end position="152"/>
    </location>
</feature>
<accession>A0A6D2I144</accession>
<feature type="compositionally biased region" description="Basic and acidic residues" evidence="1">
    <location>
        <begin position="119"/>
        <end position="137"/>
    </location>
</feature>
<evidence type="ECO:0000313" key="3">
    <source>
        <dbReference type="Proteomes" id="UP000467841"/>
    </source>
</evidence>
<evidence type="ECO:0000256" key="1">
    <source>
        <dbReference type="SAM" id="MobiDB-lite"/>
    </source>
</evidence>
<protein>
    <submittedName>
        <fullName evidence="2">Uncharacterized protein</fullName>
    </submittedName>
</protein>
<dbReference type="Proteomes" id="UP000467841">
    <property type="component" value="Unassembled WGS sequence"/>
</dbReference>
<organism evidence="2 3">
    <name type="scientific">Microthlaspi erraticum</name>
    <dbReference type="NCBI Taxonomy" id="1685480"/>
    <lineage>
        <taxon>Eukaryota</taxon>
        <taxon>Viridiplantae</taxon>
        <taxon>Streptophyta</taxon>
        <taxon>Embryophyta</taxon>
        <taxon>Tracheophyta</taxon>
        <taxon>Spermatophyta</taxon>
        <taxon>Magnoliopsida</taxon>
        <taxon>eudicotyledons</taxon>
        <taxon>Gunneridae</taxon>
        <taxon>Pentapetalae</taxon>
        <taxon>rosids</taxon>
        <taxon>malvids</taxon>
        <taxon>Brassicales</taxon>
        <taxon>Brassicaceae</taxon>
        <taxon>Coluteocarpeae</taxon>
        <taxon>Microthlaspi</taxon>
    </lineage>
</organism>
<feature type="region of interest" description="Disordered" evidence="1">
    <location>
        <begin position="1"/>
        <end position="159"/>
    </location>
</feature>
<dbReference type="AlphaFoldDB" id="A0A6D2I144"/>
<comment type="caution">
    <text evidence="2">The sequence shown here is derived from an EMBL/GenBank/DDBJ whole genome shotgun (WGS) entry which is preliminary data.</text>
</comment>
<feature type="compositionally biased region" description="Low complexity" evidence="1">
    <location>
        <begin position="81"/>
        <end position="94"/>
    </location>
</feature>
<gene>
    <name evidence="2" type="ORF">MERR_LOCUS8692</name>
</gene>
<dbReference type="EMBL" id="CACVBM020000621">
    <property type="protein sequence ID" value="CAA7021457.1"/>
    <property type="molecule type" value="Genomic_DNA"/>
</dbReference>
<name>A0A6D2I144_9BRAS</name>
<evidence type="ECO:0000313" key="2">
    <source>
        <dbReference type="EMBL" id="CAA7021457.1"/>
    </source>
</evidence>
<reference evidence="2" key="1">
    <citation type="submission" date="2020-01" db="EMBL/GenBank/DDBJ databases">
        <authorList>
            <person name="Mishra B."/>
        </authorList>
    </citation>
    <scope>NUCLEOTIDE SEQUENCE [LARGE SCALE GENOMIC DNA]</scope>
</reference>
<sequence length="159" mass="17619">MIDLVKTGPDGSNRETASRLCGTADRGTSVHDRPTSDTPSIPPEPRPSHVPTREASSRGRPIRVHDHKPRTTHRASRRQRLTTVGTTRVTHTITPSDQEGLVPRPAKPSTNIIRPADPTNERKSLGHDRPDRADSRSHPIAGRTSRPTVRTVRSTRSRF</sequence>
<feature type="compositionally biased region" description="Basic residues" evidence="1">
    <location>
        <begin position="60"/>
        <end position="80"/>
    </location>
</feature>
<keyword evidence="3" id="KW-1185">Reference proteome</keyword>